<dbReference type="InterPro" id="IPR046454">
    <property type="entry name" value="GpA_endonuclease"/>
</dbReference>
<dbReference type="GO" id="GO:0016887">
    <property type="term" value="F:ATP hydrolysis activity"/>
    <property type="evidence" value="ECO:0007669"/>
    <property type="project" value="InterPro"/>
</dbReference>
<feature type="region of interest" description="Disordered" evidence="1">
    <location>
        <begin position="678"/>
        <end position="710"/>
    </location>
</feature>
<evidence type="ECO:0000313" key="5">
    <source>
        <dbReference type="Proteomes" id="UP000002696"/>
    </source>
</evidence>
<dbReference type="BioCyc" id="BSUB633149:G1GM8-84-MONOMER"/>
<name>D9QI95_BRESC</name>
<dbReference type="GO" id="GO:0004519">
    <property type="term" value="F:endonuclease activity"/>
    <property type="evidence" value="ECO:0007669"/>
    <property type="project" value="InterPro"/>
</dbReference>
<dbReference type="HOGENOM" id="CLU_023850_4_1_5"/>
<feature type="compositionally biased region" description="Low complexity" evidence="1">
    <location>
        <begin position="684"/>
        <end position="710"/>
    </location>
</feature>
<dbReference type="OrthoDB" id="5181253at2"/>
<feature type="domain" description="Phage terminase large subunit GpA ATPase" evidence="2">
    <location>
        <begin position="53"/>
        <end position="301"/>
    </location>
</feature>
<evidence type="ECO:0000259" key="2">
    <source>
        <dbReference type="Pfam" id="PF05876"/>
    </source>
</evidence>
<dbReference type="STRING" id="633149.Bresu_0083"/>
<dbReference type="InParanoid" id="D9QI95"/>
<dbReference type="RefSeq" id="WP_013267502.1">
    <property type="nucleotide sequence ID" value="NC_014375.1"/>
</dbReference>
<dbReference type="EMBL" id="CP002102">
    <property type="protein sequence ID" value="ADK99397.1"/>
    <property type="molecule type" value="Genomic_DNA"/>
</dbReference>
<dbReference type="Pfam" id="PF20454">
    <property type="entry name" value="GpA_nuclease"/>
    <property type="match status" value="1"/>
</dbReference>
<organism evidence="4 5">
    <name type="scientific">Brevundimonas subvibrioides (strain ATCC 15264 / DSM 4735 / LMG 14903 / NBRC 16000 / CB 81)</name>
    <name type="common">Caulobacter subvibrioides</name>
    <dbReference type="NCBI Taxonomy" id="633149"/>
    <lineage>
        <taxon>Bacteria</taxon>
        <taxon>Pseudomonadati</taxon>
        <taxon>Pseudomonadota</taxon>
        <taxon>Alphaproteobacteria</taxon>
        <taxon>Caulobacterales</taxon>
        <taxon>Caulobacteraceae</taxon>
        <taxon>Brevundimonas</taxon>
    </lineage>
</organism>
<dbReference type="InterPro" id="IPR046453">
    <property type="entry name" value="GpA_ATPase"/>
</dbReference>
<dbReference type="AlphaFoldDB" id="D9QI95"/>
<evidence type="ECO:0000259" key="3">
    <source>
        <dbReference type="Pfam" id="PF20454"/>
    </source>
</evidence>
<protein>
    <submittedName>
        <fullName evidence="4">Terminase GpA</fullName>
    </submittedName>
</protein>
<feature type="domain" description="Terminase large subunit GpA endonuclease" evidence="3">
    <location>
        <begin position="340"/>
        <end position="649"/>
    </location>
</feature>
<evidence type="ECO:0000313" key="4">
    <source>
        <dbReference type="EMBL" id="ADK99397.1"/>
    </source>
</evidence>
<proteinExistence type="predicted"/>
<gene>
    <name evidence="4" type="ordered locus">Bresu_0083</name>
</gene>
<keyword evidence="5" id="KW-1185">Reference proteome</keyword>
<dbReference type="Proteomes" id="UP000002696">
    <property type="component" value="Chromosome"/>
</dbReference>
<dbReference type="eggNOG" id="COG5525">
    <property type="taxonomic scope" value="Bacteria"/>
</dbReference>
<sequence>MTNAARFDGYAGTILAANAVRVDRALATGLRPTPRISVSAWSESHRHFADDAPEPGPFRNGKAPYLVEPMDRLSPHDPSSVVTMTKCAQSGGSVTGENWIAYTADVAPGPMMYVGPTITAAKDWLAEKFWPMVEASPRLNPARRDGVVMPKRSRDGNGTTALRVRFRRGGWMLIAGANSAATLRQHSIRYAIEDDLDQFPDDLDNQGSPESMVNARLTVFTRQGIAKRLKISTPTNKGSSKIERAYGESDQRRYYLKCQHCGDRFDPVFSDLVWPEGQPAKAFLKAPCCGVVTQHWEKAAMSLPDGWAPTCSIEGESPDRVLSEEEFQAARARDVGGRNPGYQITGIISAFLTWSDLCVGFVDAQGDVNRLRTWTNLQLGESFVLKGDAPAADSLKVLIEQDWGKGQLPWGPLVFTLGCDVQGDGIYVEALGWAFGLENWSLDHRFLPGKTDVPGEGAWALLEAYAKQTFTLPGGKAFGFDMVCVDAGYHTEAAKAFARRSPKRLPVFGRPGWSIPILGRGQPIHFDPRRTGRAKRRKVAGEEAHLVGTFGAKLSWFGFLKASIDQAEAEQRGERPEKIKGRVHFGRDATDDYFDMLTSESGVVRMKAGQPVRVWEVEAGRQNHWLDCRIYNRAAAEALALDLKSEADWLALGAFRNAAADPVQGDLIALANRPVPDAASMPEGGTATEGAAPATPAPDPAAGAAIPTTPTLAATPWVDVDEGWLD</sequence>
<evidence type="ECO:0000256" key="1">
    <source>
        <dbReference type="SAM" id="MobiDB-lite"/>
    </source>
</evidence>
<dbReference type="Pfam" id="PF05876">
    <property type="entry name" value="GpA_ATPase"/>
    <property type="match status" value="1"/>
</dbReference>
<dbReference type="KEGG" id="bsb:Bresu_0083"/>
<accession>D9QI95</accession>
<reference evidence="5" key="1">
    <citation type="journal article" date="2011" name="J. Bacteriol.">
        <title>Genome sequences of eight morphologically diverse alphaproteobacteria.</title>
        <authorList>
            <consortium name="US DOE Joint Genome Institute"/>
            <person name="Brown P.J."/>
            <person name="Kysela D.T."/>
            <person name="Buechlein A."/>
            <person name="Hemmerich C."/>
            <person name="Brun Y.V."/>
        </authorList>
    </citation>
    <scope>NUCLEOTIDE SEQUENCE [LARGE SCALE GENOMIC DNA]</scope>
    <source>
        <strain evidence="5">ATCC 15264 / DSM 4735 / LMG 14903 / NBRC 16000 / CB 81</strain>
    </source>
</reference>